<reference evidence="1" key="1">
    <citation type="submission" date="2018-05" db="EMBL/GenBank/DDBJ databases">
        <authorList>
            <person name="Lanie J.A."/>
            <person name="Ng W.-L."/>
            <person name="Kazmierczak K.M."/>
            <person name="Andrzejewski T.M."/>
            <person name="Davidsen T.M."/>
            <person name="Wayne K.J."/>
            <person name="Tettelin H."/>
            <person name="Glass J.I."/>
            <person name="Rusch D."/>
            <person name="Podicherti R."/>
            <person name="Tsui H.-C.T."/>
            <person name="Winkler M.E."/>
        </authorList>
    </citation>
    <scope>NUCLEOTIDE SEQUENCE</scope>
</reference>
<name>A0A382KT40_9ZZZZ</name>
<sequence length="40" mass="4738">METESPPDKADLIRMKSGYDHKKVRSRLQATQTMKEIRDF</sequence>
<protein>
    <submittedName>
        <fullName evidence="1">Uncharacterized protein</fullName>
    </submittedName>
</protein>
<proteinExistence type="predicted"/>
<gene>
    <name evidence="1" type="ORF">METZ01_LOCUS279537</name>
</gene>
<accession>A0A382KT40</accession>
<evidence type="ECO:0000313" key="1">
    <source>
        <dbReference type="EMBL" id="SVC26683.1"/>
    </source>
</evidence>
<organism evidence="1">
    <name type="scientific">marine metagenome</name>
    <dbReference type="NCBI Taxonomy" id="408172"/>
    <lineage>
        <taxon>unclassified sequences</taxon>
        <taxon>metagenomes</taxon>
        <taxon>ecological metagenomes</taxon>
    </lineage>
</organism>
<dbReference type="EMBL" id="UINC01082160">
    <property type="protein sequence ID" value="SVC26683.1"/>
    <property type="molecule type" value="Genomic_DNA"/>
</dbReference>
<dbReference type="AlphaFoldDB" id="A0A382KT40"/>